<reference evidence="1" key="1">
    <citation type="journal article" date="2019" name="Nat. Med.">
        <title>A library of human gut bacterial isolates paired with longitudinal multiomics data enables mechanistic microbiome research.</title>
        <authorList>
            <person name="Poyet M."/>
            <person name="Groussin M."/>
            <person name="Gibbons S.M."/>
            <person name="Avila-Pacheco J."/>
            <person name="Jiang X."/>
            <person name="Kearney S.M."/>
            <person name="Perrotta A.R."/>
            <person name="Berdy B."/>
            <person name="Zhao S."/>
            <person name="Lieberman T.D."/>
            <person name="Swanson P.K."/>
            <person name="Smith M."/>
            <person name="Roesemann S."/>
            <person name="Alexander J.E."/>
            <person name="Rich S.A."/>
            <person name="Livny J."/>
            <person name="Vlamakis H."/>
            <person name="Clish C."/>
            <person name="Bullock K."/>
            <person name="Deik A."/>
            <person name="Scott J."/>
            <person name="Pierce K.A."/>
            <person name="Xavier R.J."/>
            <person name="Alm E.J."/>
        </authorList>
    </citation>
    <scope>NUCLEOTIDE SEQUENCE</scope>
    <source>
        <strain evidence="1">BIOML-A179</strain>
    </source>
</reference>
<dbReference type="AlphaFoldDB" id="A0A6G2CMR7"/>
<gene>
    <name evidence="1" type="ORF">GMA64_06725</name>
</gene>
<name>A0A6G2CMR7_9FIRM</name>
<dbReference type="EMBL" id="WMQV01000011">
    <property type="protein sequence ID" value="MTL94217.1"/>
    <property type="molecule type" value="Genomic_DNA"/>
</dbReference>
<protein>
    <submittedName>
        <fullName evidence="1">Uncharacterized protein</fullName>
    </submittedName>
</protein>
<organism evidence="1">
    <name type="scientific">Turicibacter sanguinis</name>
    <dbReference type="NCBI Taxonomy" id="154288"/>
    <lineage>
        <taxon>Bacteria</taxon>
        <taxon>Bacillati</taxon>
        <taxon>Bacillota</taxon>
        <taxon>Erysipelotrichia</taxon>
        <taxon>Erysipelotrichales</taxon>
        <taxon>Turicibacteraceae</taxon>
        <taxon>Turicibacter</taxon>
    </lineage>
</organism>
<proteinExistence type="predicted"/>
<evidence type="ECO:0000313" key="1">
    <source>
        <dbReference type="EMBL" id="MTL94217.1"/>
    </source>
</evidence>
<comment type="caution">
    <text evidence="1">The sequence shown here is derived from an EMBL/GenBank/DDBJ whole genome shotgun (WGS) entry which is preliminary data.</text>
</comment>
<sequence length="126" mass="14488">MEIKTKHKKFNSFTDLYSFMIDSHLEEISVTMKYPDGTKSSGIMPIDMVLSFTSIEQIKTFDKELKELSTKYNEDLAKVRKIAENCNELNYFEDEDGEIQAQLDAIEASNELKQAVTELVNEKLHG</sequence>
<dbReference type="RefSeq" id="WP_129821619.1">
    <property type="nucleotide sequence ID" value="NZ_RCYV01000015.1"/>
</dbReference>
<accession>A0A6G2CMR7</accession>